<protein>
    <submittedName>
        <fullName evidence="10">MFS transporter</fullName>
    </submittedName>
</protein>
<dbReference type="AlphaFoldDB" id="A0A5C8ZHX6"/>
<evidence type="ECO:0000256" key="5">
    <source>
        <dbReference type="ARBA" id="ARBA00022989"/>
    </source>
</evidence>
<evidence type="ECO:0000259" key="9">
    <source>
        <dbReference type="PROSITE" id="PS50850"/>
    </source>
</evidence>
<feature type="transmembrane region" description="Helical" evidence="8">
    <location>
        <begin position="233"/>
        <end position="256"/>
    </location>
</feature>
<organism evidence="10 11">
    <name type="scientific">Quadrisphaera setariae</name>
    <dbReference type="NCBI Taxonomy" id="2593304"/>
    <lineage>
        <taxon>Bacteria</taxon>
        <taxon>Bacillati</taxon>
        <taxon>Actinomycetota</taxon>
        <taxon>Actinomycetes</taxon>
        <taxon>Kineosporiales</taxon>
        <taxon>Kineosporiaceae</taxon>
        <taxon>Quadrisphaera</taxon>
    </lineage>
</organism>
<feature type="transmembrane region" description="Helical" evidence="8">
    <location>
        <begin position="360"/>
        <end position="378"/>
    </location>
</feature>
<accession>A0A5C8ZHX6</accession>
<dbReference type="InterPro" id="IPR051788">
    <property type="entry name" value="MFS_Transporter"/>
</dbReference>
<comment type="similarity">
    <text evidence="2">Belongs to the major facilitator superfamily.</text>
</comment>
<keyword evidence="11" id="KW-1185">Reference proteome</keyword>
<name>A0A5C8ZHX6_9ACTN</name>
<feature type="transmembrane region" description="Helical" evidence="8">
    <location>
        <begin position="297"/>
        <end position="320"/>
    </location>
</feature>
<dbReference type="SUPFAM" id="SSF103473">
    <property type="entry name" value="MFS general substrate transporter"/>
    <property type="match status" value="1"/>
</dbReference>
<dbReference type="GO" id="GO:0005886">
    <property type="term" value="C:plasma membrane"/>
    <property type="evidence" value="ECO:0007669"/>
    <property type="project" value="UniProtKB-SubCell"/>
</dbReference>
<feature type="transmembrane region" description="Helical" evidence="8">
    <location>
        <begin position="78"/>
        <end position="95"/>
    </location>
</feature>
<evidence type="ECO:0000313" key="10">
    <source>
        <dbReference type="EMBL" id="TXR57665.1"/>
    </source>
</evidence>
<keyword evidence="4 8" id="KW-0812">Transmembrane</keyword>
<dbReference type="Pfam" id="PF07690">
    <property type="entry name" value="MFS_1"/>
    <property type="match status" value="1"/>
</dbReference>
<feature type="transmembrane region" description="Helical" evidence="8">
    <location>
        <begin position="202"/>
        <end position="221"/>
    </location>
</feature>
<dbReference type="PROSITE" id="PS50850">
    <property type="entry name" value="MFS"/>
    <property type="match status" value="1"/>
</dbReference>
<feature type="transmembrane region" description="Helical" evidence="8">
    <location>
        <begin position="143"/>
        <end position="163"/>
    </location>
</feature>
<comment type="subcellular location">
    <subcellularLocation>
        <location evidence="1">Cell membrane</location>
        <topology evidence="1">Multi-pass membrane protein</topology>
    </subcellularLocation>
</comment>
<evidence type="ECO:0000256" key="3">
    <source>
        <dbReference type="ARBA" id="ARBA00022448"/>
    </source>
</evidence>
<reference evidence="10 11" key="1">
    <citation type="submission" date="2019-07" db="EMBL/GenBank/DDBJ databases">
        <title>Quadrisphaera sp. strain DD2A genome sequencing and assembly.</title>
        <authorList>
            <person name="Kim I."/>
        </authorList>
    </citation>
    <scope>NUCLEOTIDE SEQUENCE [LARGE SCALE GENOMIC DNA]</scope>
    <source>
        <strain evidence="10 11">DD2A</strain>
    </source>
</reference>
<evidence type="ECO:0000313" key="11">
    <source>
        <dbReference type="Proteomes" id="UP000321234"/>
    </source>
</evidence>
<dbReference type="EMBL" id="VKAC01000002">
    <property type="protein sequence ID" value="TXR57665.1"/>
    <property type="molecule type" value="Genomic_DNA"/>
</dbReference>
<evidence type="ECO:0000256" key="1">
    <source>
        <dbReference type="ARBA" id="ARBA00004651"/>
    </source>
</evidence>
<feature type="transmembrane region" description="Helical" evidence="8">
    <location>
        <begin position="326"/>
        <end position="348"/>
    </location>
</feature>
<feature type="transmembrane region" description="Helical" evidence="8">
    <location>
        <begin position="416"/>
        <end position="435"/>
    </location>
</feature>
<sequence length="485" mass="49901">MGFLDLSCRQVPGDTHLIGRAGAVLEGRLLKCRPSLVGGRPRARVQGEPGPPGGQHHPRRGTPARVPTPRPAKGRPTVYSLLLAIIYVAFVSLGLPDSLVGAGWPVMQRDLGVPVAYAGIVTMIIAGGTIVSSLASERLTRRLGTGVVTALSVGLTAAALLGFSQSGSFWVLCLWAVPYGLGAGAVDAALNNYVALHYAARHMSWLHGCWGLGASISPFVMSHAITSGAGWPSAYLTIGLAQVVLTAVLLVSTPLWGRVNPVAQKGGSTGGTGSGGAEERSGHVPLAQALRIPGVRLVLVAFFAYCALETTSIVWASTFLVTARDVAPATAAAFASLFLIGITAGRFLTGFVADRIGDRWLIRGGFAAVGVGALLLLVPLESDVLALAGLVVAGLGCAPVYPAIIHSTPVNFGRGSSQAVIGIQMAAAYTGSTLAPPAFGALSAWTGLWVLPLFLAVLAALGLVMSERLNQLVTRRALVGEHASA</sequence>
<evidence type="ECO:0000256" key="8">
    <source>
        <dbReference type="SAM" id="Phobius"/>
    </source>
</evidence>
<proteinExistence type="inferred from homology"/>
<feature type="domain" description="Major facilitator superfamily (MFS) profile" evidence="9">
    <location>
        <begin position="82"/>
        <end position="474"/>
    </location>
</feature>
<feature type="region of interest" description="Disordered" evidence="7">
    <location>
        <begin position="38"/>
        <end position="73"/>
    </location>
</feature>
<comment type="caution">
    <text evidence="10">The sequence shown here is derived from an EMBL/GenBank/DDBJ whole genome shotgun (WGS) entry which is preliminary data.</text>
</comment>
<dbReference type="PANTHER" id="PTHR23514:SF3">
    <property type="entry name" value="BYPASS OF STOP CODON PROTEIN 6"/>
    <property type="match status" value="1"/>
</dbReference>
<gene>
    <name evidence="10" type="ORF">FMM08_04220</name>
</gene>
<keyword evidence="5 8" id="KW-1133">Transmembrane helix</keyword>
<evidence type="ECO:0000256" key="2">
    <source>
        <dbReference type="ARBA" id="ARBA00008335"/>
    </source>
</evidence>
<dbReference type="PANTHER" id="PTHR23514">
    <property type="entry name" value="BYPASS OF STOP CODON PROTEIN 6"/>
    <property type="match status" value="1"/>
</dbReference>
<feature type="transmembrane region" description="Helical" evidence="8">
    <location>
        <begin position="169"/>
        <end position="190"/>
    </location>
</feature>
<evidence type="ECO:0000256" key="7">
    <source>
        <dbReference type="SAM" id="MobiDB-lite"/>
    </source>
</evidence>
<evidence type="ECO:0000256" key="6">
    <source>
        <dbReference type="ARBA" id="ARBA00023136"/>
    </source>
</evidence>
<dbReference type="InterPro" id="IPR036259">
    <property type="entry name" value="MFS_trans_sf"/>
</dbReference>
<dbReference type="GO" id="GO:0022857">
    <property type="term" value="F:transmembrane transporter activity"/>
    <property type="evidence" value="ECO:0007669"/>
    <property type="project" value="InterPro"/>
</dbReference>
<dbReference type="InterPro" id="IPR020846">
    <property type="entry name" value="MFS_dom"/>
</dbReference>
<dbReference type="OrthoDB" id="9795150at2"/>
<feature type="transmembrane region" description="Helical" evidence="8">
    <location>
        <begin position="384"/>
        <end position="404"/>
    </location>
</feature>
<keyword evidence="6 8" id="KW-0472">Membrane</keyword>
<keyword evidence="3" id="KW-0813">Transport</keyword>
<dbReference type="Proteomes" id="UP000321234">
    <property type="component" value="Unassembled WGS sequence"/>
</dbReference>
<dbReference type="Gene3D" id="1.20.1250.20">
    <property type="entry name" value="MFS general substrate transporter like domains"/>
    <property type="match status" value="1"/>
</dbReference>
<evidence type="ECO:0000256" key="4">
    <source>
        <dbReference type="ARBA" id="ARBA00022692"/>
    </source>
</evidence>
<dbReference type="InterPro" id="IPR011701">
    <property type="entry name" value="MFS"/>
</dbReference>
<feature type="transmembrane region" description="Helical" evidence="8">
    <location>
        <begin position="447"/>
        <end position="466"/>
    </location>
</feature>
<feature type="transmembrane region" description="Helical" evidence="8">
    <location>
        <begin position="115"/>
        <end position="136"/>
    </location>
</feature>